<evidence type="ECO:0000256" key="3">
    <source>
        <dbReference type="ARBA" id="ARBA00022475"/>
    </source>
</evidence>
<dbReference type="PROSITE" id="PS01246">
    <property type="entry name" value="UPF0003"/>
    <property type="match status" value="1"/>
</dbReference>
<name>A0ABX8E6Z9_9SPHN</name>
<feature type="transmembrane region" description="Helical" evidence="7">
    <location>
        <begin position="225"/>
        <end position="247"/>
    </location>
</feature>
<dbReference type="PANTHER" id="PTHR30347">
    <property type="entry name" value="POTASSIUM CHANNEL RELATED"/>
    <property type="match status" value="1"/>
</dbReference>
<evidence type="ECO:0000313" key="11">
    <source>
        <dbReference type="Proteomes" id="UP000677126"/>
    </source>
</evidence>
<feature type="transmembrane region" description="Helical" evidence="7">
    <location>
        <begin position="584"/>
        <end position="604"/>
    </location>
</feature>
<dbReference type="InterPro" id="IPR011066">
    <property type="entry name" value="MscS_channel_C_sf"/>
</dbReference>
<evidence type="ECO:0000256" key="1">
    <source>
        <dbReference type="ARBA" id="ARBA00004651"/>
    </source>
</evidence>
<evidence type="ECO:0000256" key="2">
    <source>
        <dbReference type="ARBA" id="ARBA00008017"/>
    </source>
</evidence>
<dbReference type="PANTHER" id="PTHR30347:SF1">
    <property type="entry name" value="MECHANOSENSITIVE CHANNEL MSCK"/>
    <property type="match status" value="1"/>
</dbReference>
<dbReference type="Gene3D" id="3.30.70.100">
    <property type="match status" value="1"/>
</dbReference>
<feature type="transmembrane region" description="Helical" evidence="7">
    <location>
        <begin position="460"/>
        <end position="484"/>
    </location>
</feature>
<dbReference type="EMBL" id="CP054856">
    <property type="protein sequence ID" value="QVM84638.1"/>
    <property type="molecule type" value="Genomic_DNA"/>
</dbReference>
<dbReference type="InterPro" id="IPR006686">
    <property type="entry name" value="MscS_channel_CS"/>
</dbReference>
<organism evidence="10 11">
    <name type="scientific">Novosphingobium decolorationis</name>
    <dbReference type="NCBI Taxonomy" id="2698673"/>
    <lineage>
        <taxon>Bacteria</taxon>
        <taxon>Pseudomonadati</taxon>
        <taxon>Pseudomonadota</taxon>
        <taxon>Alphaproteobacteria</taxon>
        <taxon>Sphingomonadales</taxon>
        <taxon>Sphingomonadaceae</taxon>
        <taxon>Novosphingobium</taxon>
    </lineage>
</organism>
<dbReference type="Gene3D" id="1.10.287.1260">
    <property type="match status" value="1"/>
</dbReference>
<dbReference type="SUPFAM" id="SSF82689">
    <property type="entry name" value="Mechanosensitive channel protein MscS (YggB), C-terminal domain"/>
    <property type="match status" value="1"/>
</dbReference>
<reference evidence="10 11" key="1">
    <citation type="journal article" date="2021" name="Int. J. Syst. Evol. Microbiol.">
        <title>Novosphingobium decolorationis sp. nov., an aniline blue-decolourizing bacterium isolated from East Pacific sediment.</title>
        <authorList>
            <person name="Chen X."/>
            <person name="Dong B."/>
            <person name="Chen T."/>
            <person name="Ren N."/>
            <person name="Wang J."/>
            <person name="Xu Y."/>
            <person name="Yang J."/>
            <person name="Zhu S."/>
            <person name="Chen J."/>
        </authorList>
    </citation>
    <scope>NUCLEOTIDE SEQUENCE [LARGE SCALE GENOMIC DNA]</scope>
    <source>
        <strain evidence="10 11">502str22</strain>
    </source>
</reference>
<feature type="transmembrane region" description="Helical" evidence="7">
    <location>
        <begin position="268"/>
        <end position="299"/>
    </location>
</feature>
<evidence type="ECO:0000256" key="7">
    <source>
        <dbReference type="SAM" id="Phobius"/>
    </source>
</evidence>
<dbReference type="Proteomes" id="UP000677126">
    <property type="component" value="Chromosome"/>
</dbReference>
<dbReference type="InterPro" id="IPR010920">
    <property type="entry name" value="LSM_dom_sf"/>
</dbReference>
<feature type="transmembrane region" description="Helical" evidence="7">
    <location>
        <begin position="377"/>
        <end position="398"/>
    </location>
</feature>
<feature type="transmembrane region" description="Helical" evidence="7">
    <location>
        <begin position="540"/>
        <end position="564"/>
    </location>
</feature>
<feature type="transmembrane region" description="Helical" evidence="7">
    <location>
        <begin position="305"/>
        <end position="326"/>
    </location>
</feature>
<comment type="similarity">
    <text evidence="2">Belongs to the MscS (TC 1.A.23) family.</text>
</comment>
<keyword evidence="4 7" id="KW-0812">Transmembrane</keyword>
<keyword evidence="5 7" id="KW-1133">Transmembrane helix</keyword>
<evidence type="ECO:0000256" key="6">
    <source>
        <dbReference type="ARBA" id="ARBA00023136"/>
    </source>
</evidence>
<feature type="transmembrane region" description="Helical" evidence="7">
    <location>
        <begin position="434"/>
        <end position="454"/>
    </location>
</feature>
<sequence>MLSARYLVRSGLRPDFVSFHALRTIGLAALLLLAVAVALGIPPARAAAQDEGEAAVAALMEDLAGHTRQAQALLQRTPDTDQTAQLRALRADLAADRDRAVALANDGSLDLRILEAQIEGLGEPPAEGESEPESVTEERARLQATLSKLMRPTLRLQNAQARAAVLVSELDARLASLNKQRLFSHDVSPLDPRQWIRAGGELMEAYATAQARTREFRREQGEVSIAGMIAVSLAVIVGVPMLGLLGWKWLSALVDRRRARATSIASKLAWTLALDASATVVFAIILAICVTTALLILLPLMPKDMVLGIVPSLIGAGGLIAVGRWLGRGAVLSPFPQLRLISLPEEDGASANRTIQRLTILLALISVLSSLENHGAVGANVSHVLSALFAVIGAWLLWHLSSAFQKARIEADAQSVATHEAIDFATPISRLMRLFGAASVLAALVGYAMLARFLFASTLISLAVIGIAIYFHRSIALVTGLLATGKLHAYRRALHFVPLAAGFLLTLLVLPIIAMIWGFSGAEISDGILLLRNGVDLGEVRLSIGDVATFAAVFFLGFFITRWLQRFLKVTVLPEFAMDAGAEAALLTFLGYLGITLAALIAIATTGLDLSNLAFVAGALSVGLGFGLQSVVENFTSGILLLIERPVKVGDWIEVGDNSGIVRKIAVRSTHIETFDRHQIIVPNSQLIAGVVKNRSFSSGPSRVVVPIGVAYGTDLERVREVLLDIAAQDEGVLPYPEPVVIMSGFGDSSLDLRLQAFASDAIEAFQAGSRMNFTIARRFTDEDIEIPFPQRDLHLRTVPGTMMPPGASLPSG</sequence>
<dbReference type="InterPro" id="IPR006685">
    <property type="entry name" value="MscS_channel_2nd"/>
</dbReference>
<dbReference type="RefSeq" id="WP_213500144.1">
    <property type="nucleotide sequence ID" value="NZ_CP054856.1"/>
</dbReference>
<evidence type="ECO:0000256" key="5">
    <source>
        <dbReference type="ARBA" id="ARBA00022989"/>
    </source>
</evidence>
<keyword evidence="11" id="KW-1185">Reference proteome</keyword>
<protein>
    <submittedName>
        <fullName evidence="10">Mechanosensitive ion channel family protein</fullName>
    </submittedName>
</protein>
<proteinExistence type="inferred from homology"/>
<dbReference type="InterPro" id="IPR052702">
    <property type="entry name" value="MscS-like_channel"/>
</dbReference>
<feature type="domain" description="Mechanosensitive ion channel MscS" evidence="8">
    <location>
        <begin position="631"/>
        <end position="694"/>
    </location>
</feature>
<evidence type="ECO:0000256" key="4">
    <source>
        <dbReference type="ARBA" id="ARBA00022692"/>
    </source>
</evidence>
<keyword evidence="3" id="KW-1003">Cell membrane</keyword>
<accession>A0ABX8E6Z9</accession>
<feature type="transmembrane region" description="Helical" evidence="7">
    <location>
        <begin position="496"/>
        <end position="520"/>
    </location>
</feature>
<dbReference type="SUPFAM" id="SSF82861">
    <property type="entry name" value="Mechanosensitive channel protein MscS (YggB), transmembrane region"/>
    <property type="match status" value="1"/>
</dbReference>
<evidence type="ECO:0000259" key="8">
    <source>
        <dbReference type="Pfam" id="PF00924"/>
    </source>
</evidence>
<dbReference type="Pfam" id="PF21082">
    <property type="entry name" value="MS_channel_3rd"/>
    <property type="match status" value="1"/>
</dbReference>
<dbReference type="InterPro" id="IPR023408">
    <property type="entry name" value="MscS_beta-dom_sf"/>
</dbReference>
<evidence type="ECO:0000259" key="9">
    <source>
        <dbReference type="Pfam" id="PF21082"/>
    </source>
</evidence>
<feature type="domain" description="Mechanosensitive ion channel MscS C-terminal" evidence="9">
    <location>
        <begin position="704"/>
        <end position="787"/>
    </location>
</feature>
<dbReference type="InterPro" id="IPR049278">
    <property type="entry name" value="MS_channel_C"/>
</dbReference>
<comment type="subcellular location">
    <subcellularLocation>
        <location evidence="1">Cell membrane</location>
        <topology evidence="1">Multi-pass membrane protein</topology>
    </subcellularLocation>
</comment>
<keyword evidence="6 7" id="KW-0472">Membrane</keyword>
<dbReference type="Pfam" id="PF00924">
    <property type="entry name" value="MS_channel_2nd"/>
    <property type="match status" value="1"/>
</dbReference>
<dbReference type="InterPro" id="IPR011014">
    <property type="entry name" value="MscS_channel_TM-2"/>
</dbReference>
<evidence type="ECO:0000313" key="10">
    <source>
        <dbReference type="EMBL" id="QVM84638.1"/>
    </source>
</evidence>
<dbReference type="SUPFAM" id="SSF50182">
    <property type="entry name" value="Sm-like ribonucleoproteins"/>
    <property type="match status" value="1"/>
</dbReference>
<gene>
    <name evidence="10" type="ORF">HT578_13990</name>
</gene>
<dbReference type="Gene3D" id="2.30.30.60">
    <property type="match status" value="1"/>
</dbReference>